<gene>
    <name evidence="1" type="ORF">PHABIO_205</name>
</gene>
<proteinExistence type="predicted"/>
<reference evidence="1 2" key="1">
    <citation type="submission" date="2017-05" db="EMBL/GenBank/DDBJ databases">
        <authorList>
            <person name="Song R."/>
            <person name="Chenine A.L."/>
            <person name="Ruprecht R.M."/>
        </authorList>
    </citation>
    <scope>NUCLEOTIDE SEQUENCE [LARGE SCALE GENOMIC DNA]</scope>
</reference>
<evidence type="ECO:0000313" key="2">
    <source>
        <dbReference type="Proteomes" id="UP000225448"/>
    </source>
</evidence>
<evidence type="ECO:0000313" key="1">
    <source>
        <dbReference type="EMBL" id="ARV76836.1"/>
    </source>
</evidence>
<protein>
    <submittedName>
        <fullName evidence="1">Virion structural protein</fullName>
    </submittedName>
</protein>
<sequence>MSDVIVQLPLDRTGRSPDNLISGEEHTLEVTPGFPYRIITLEHGGFYVKGLRVYDANYKQLKANTDYIVTYVYKNASESTGLDICGAIVFLDQQRTGTVFTSAQMVGGDLCYSFTVVEDYVKYFKSQPINYIPFWMDYVGNEPLWKPGELAQERWHLDTYQPFNNAVEELTVTVEGGDGTEEDELRKKIDEDYKKFLELFNDRLDLHIQDMSNPHVDVKSHQAIGLNLLENYRVATEAEAIEAVKNDVYLTPYLSGLTMDEWALKPLRLHIARTDNPHNVTIEQTGSNTKLQVNQLAESKYGVEETVANATYGWWNDQEWSYERLYEYIRRDIPAQNFSVGGQNGYMNPLRLGYGQPSDKKVLLSNQVWTDFDSLTTTFVDTVSPQINVLDAKIFANQTEAHNLVLVQPWAWTVPTGSMAFYRCNYSAWWGLGNGATVYTWAMTYCSIKTDAGWVAV</sequence>
<keyword evidence="2" id="KW-1185">Reference proteome</keyword>
<organism evidence="1 2">
    <name type="scientific">Pseudomonas phage Phabio</name>
    <dbReference type="NCBI Taxonomy" id="2006668"/>
    <lineage>
        <taxon>Viruses</taxon>
        <taxon>Duplodnaviria</taxon>
        <taxon>Heunggongvirae</taxon>
        <taxon>Uroviricota</taxon>
        <taxon>Caudoviricetes</taxon>
        <taxon>Chimalliviridae</taxon>
        <taxon>Phabiovirus</taxon>
        <taxon>Phabiovirus phabio</taxon>
    </lineage>
</organism>
<dbReference type="EMBL" id="MF042360">
    <property type="protein sequence ID" value="ARV76836.1"/>
    <property type="molecule type" value="Genomic_DNA"/>
</dbReference>
<accession>A0A1Y0SYV1</accession>
<name>A0A1Y0SYV1_9CAUD</name>
<dbReference type="Proteomes" id="UP000225448">
    <property type="component" value="Segment"/>
</dbReference>